<reference evidence="8" key="1">
    <citation type="submission" date="2021-02" db="EMBL/GenBank/DDBJ databases">
        <title>PHA producing bacteria isolated from coastal sediment in Guangdong, Shenzhen.</title>
        <authorList>
            <person name="Zheng W."/>
            <person name="Yu S."/>
            <person name="Huang Y."/>
        </authorList>
    </citation>
    <scope>NUCLEOTIDE SEQUENCE</scope>
    <source>
        <strain evidence="8">TN14-10</strain>
    </source>
</reference>
<evidence type="ECO:0000313" key="9">
    <source>
        <dbReference type="Proteomes" id="UP000664303"/>
    </source>
</evidence>
<keyword evidence="9" id="KW-1185">Reference proteome</keyword>
<dbReference type="EMBL" id="JAFKCZ010000006">
    <property type="protein sequence ID" value="MBN7796913.1"/>
    <property type="molecule type" value="Genomic_DNA"/>
</dbReference>
<dbReference type="Gene3D" id="1.20.140.10">
    <property type="entry name" value="Butyryl-CoA Dehydrogenase, subunit A, domain 3"/>
    <property type="match status" value="1"/>
</dbReference>
<dbReference type="SUPFAM" id="SSF47203">
    <property type="entry name" value="Acyl-CoA dehydrogenase C-terminal domain-like"/>
    <property type="match status" value="1"/>
</dbReference>
<proteinExistence type="inferred from homology"/>
<comment type="similarity">
    <text evidence="2">Belongs to the acyl-CoA dehydrogenase family.</text>
</comment>
<comment type="cofactor">
    <cofactor evidence="1">
        <name>FAD</name>
        <dbReference type="ChEBI" id="CHEBI:57692"/>
    </cofactor>
</comment>
<evidence type="ECO:0000256" key="1">
    <source>
        <dbReference type="ARBA" id="ARBA00001974"/>
    </source>
</evidence>
<dbReference type="GO" id="GO:0003995">
    <property type="term" value="F:acyl-CoA dehydrogenase activity"/>
    <property type="evidence" value="ECO:0007669"/>
    <property type="project" value="TreeGrafter"/>
</dbReference>
<evidence type="ECO:0000256" key="5">
    <source>
        <dbReference type="ARBA" id="ARBA00023002"/>
    </source>
</evidence>
<dbReference type="PANTHER" id="PTHR43884">
    <property type="entry name" value="ACYL-COA DEHYDROGENASE"/>
    <property type="match status" value="1"/>
</dbReference>
<evidence type="ECO:0000256" key="3">
    <source>
        <dbReference type="ARBA" id="ARBA00022630"/>
    </source>
</evidence>
<dbReference type="InterPro" id="IPR009100">
    <property type="entry name" value="AcylCoA_DH/oxidase_NM_dom_sf"/>
</dbReference>
<sequence>MNYLPDSDQEQIIAAFQQVLQSKFPLSRLNPQSGTAPSDLALWPDLAELGWLAISSEEGIGGSGLTLAEEALLFIEAGRHLLSPHFLAGSLALTLLCNSDMDQVRLSIASGESIVCPLIGNDLNTYNGNTVSGSFYALDAERCAYGLVTGTEGSCLVAMSAGKVTEERGIDESIPLFRIDFDGVPPVTASNNSYVFYQAVVMAAAMATGVSERALALSVDYAKERQQFGKPIASFQAMKHYCAEMALRSEAALSLVVQAALELESSDKAATYDSLAAKWMACEAARKNAELAIQIHGAMGFTQEMPVHYLYKRAHILETLFADQQMLVEQLSEQASPSV</sequence>
<comment type="caution">
    <text evidence="8">The sequence shown here is derived from an EMBL/GenBank/DDBJ whole genome shotgun (WGS) entry which is preliminary data.</text>
</comment>
<dbReference type="Proteomes" id="UP000664303">
    <property type="component" value="Unassembled WGS sequence"/>
</dbReference>
<evidence type="ECO:0000256" key="4">
    <source>
        <dbReference type="ARBA" id="ARBA00022827"/>
    </source>
</evidence>
<dbReference type="InterPro" id="IPR013786">
    <property type="entry name" value="AcylCoA_DH/ox_N"/>
</dbReference>
<dbReference type="Pfam" id="PF00441">
    <property type="entry name" value="Acyl-CoA_dh_1"/>
    <property type="match status" value="1"/>
</dbReference>
<keyword evidence="4" id="KW-0274">FAD</keyword>
<dbReference type="RefSeq" id="WP_206560351.1">
    <property type="nucleotide sequence ID" value="NZ_JAFKCZ010000006.1"/>
</dbReference>
<protein>
    <submittedName>
        <fullName evidence="8">Acyl-CoA dehydrogenase family protein</fullName>
    </submittedName>
</protein>
<organism evidence="8 9">
    <name type="scientific">Parahaliea mediterranea</name>
    <dbReference type="NCBI Taxonomy" id="651086"/>
    <lineage>
        <taxon>Bacteria</taxon>
        <taxon>Pseudomonadati</taxon>
        <taxon>Pseudomonadota</taxon>
        <taxon>Gammaproteobacteria</taxon>
        <taxon>Cellvibrionales</taxon>
        <taxon>Halieaceae</taxon>
        <taxon>Parahaliea</taxon>
    </lineage>
</organism>
<evidence type="ECO:0000259" key="6">
    <source>
        <dbReference type="Pfam" id="PF00441"/>
    </source>
</evidence>
<keyword evidence="5" id="KW-0560">Oxidoreductase</keyword>
<gene>
    <name evidence="8" type="ORF">JYP50_09940</name>
</gene>
<dbReference type="Gene3D" id="1.10.540.10">
    <property type="entry name" value="Acyl-CoA dehydrogenase/oxidase, N-terminal domain"/>
    <property type="match status" value="1"/>
</dbReference>
<dbReference type="PANTHER" id="PTHR43884:SF20">
    <property type="entry name" value="ACYL-COA DEHYDROGENASE FADE28"/>
    <property type="match status" value="1"/>
</dbReference>
<feature type="domain" description="Acyl-CoA dehydrogenase/oxidase N-terminal" evidence="7">
    <location>
        <begin position="8"/>
        <end position="83"/>
    </location>
</feature>
<name>A0A939DET0_9GAMM</name>
<evidence type="ECO:0000259" key="7">
    <source>
        <dbReference type="Pfam" id="PF02771"/>
    </source>
</evidence>
<dbReference type="Pfam" id="PF02771">
    <property type="entry name" value="Acyl-CoA_dh_N"/>
    <property type="match status" value="1"/>
</dbReference>
<dbReference type="CDD" id="cd00567">
    <property type="entry name" value="ACAD"/>
    <property type="match status" value="1"/>
</dbReference>
<dbReference type="InterPro" id="IPR037069">
    <property type="entry name" value="AcylCoA_DH/ox_N_sf"/>
</dbReference>
<dbReference type="GO" id="GO:0050660">
    <property type="term" value="F:flavin adenine dinucleotide binding"/>
    <property type="evidence" value="ECO:0007669"/>
    <property type="project" value="InterPro"/>
</dbReference>
<evidence type="ECO:0000313" key="8">
    <source>
        <dbReference type="EMBL" id="MBN7796913.1"/>
    </source>
</evidence>
<dbReference type="SUPFAM" id="SSF56645">
    <property type="entry name" value="Acyl-CoA dehydrogenase NM domain-like"/>
    <property type="match status" value="1"/>
</dbReference>
<feature type="domain" description="Acyl-CoA dehydrogenase/oxidase C-terminal" evidence="6">
    <location>
        <begin position="201"/>
        <end position="326"/>
    </location>
</feature>
<dbReference type="AlphaFoldDB" id="A0A939DET0"/>
<keyword evidence="3" id="KW-0285">Flavoprotein</keyword>
<accession>A0A939DET0</accession>
<evidence type="ECO:0000256" key="2">
    <source>
        <dbReference type="ARBA" id="ARBA00009347"/>
    </source>
</evidence>
<dbReference type="InterPro" id="IPR036250">
    <property type="entry name" value="AcylCo_DH-like_C"/>
</dbReference>
<dbReference type="InterPro" id="IPR009075">
    <property type="entry name" value="AcylCo_DH/oxidase_C"/>
</dbReference>